<gene>
    <name evidence="1" type="ORF">PhaeoP97_02573</name>
</gene>
<dbReference type="KEGG" id="php:PhaeoP97_02573"/>
<dbReference type="SUPFAM" id="SSF52309">
    <property type="entry name" value="N-(deoxy)ribosyltransferase-like"/>
    <property type="match status" value="1"/>
</dbReference>
<organism evidence="1 2">
    <name type="scientific">Phaeobacter porticola</name>
    <dbReference type="NCBI Taxonomy" id="1844006"/>
    <lineage>
        <taxon>Bacteria</taxon>
        <taxon>Pseudomonadati</taxon>
        <taxon>Pseudomonadota</taxon>
        <taxon>Alphaproteobacteria</taxon>
        <taxon>Rhodobacterales</taxon>
        <taxon>Roseobacteraceae</taxon>
        <taxon>Phaeobacter</taxon>
    </lineage>
</organism>
<name>A0A1L3I7D9_9RHOB</name>
<dbReference type="Gene3D" id="3.40.50.450">
    <property type="match status" value="1"/>
</dbReference>
<keyword evidence="2" id="KW-1185">Reference proteome</keyword>
<reference evidence="2" key="1">
    <citation type="submission" date="2016-07" db="EMBL/GenBank/DDBJ databases">
        <title>Phaeobacter portensis sp. nov., a tropodithietic acid producing bacterium isolated from a German harbor.</title>
        <authorList>
            <person name="Freese H.M."/>
            <person name="Bunk B."/>
            <person name="Breider S."/>
            <person name="Brinkhoff T."/>
        </authorList>
    </citation>
    <scope>NUCLEOTIDE SEQUENCE [LARGE SCALE GENOMIC DNA]</scope>
    <source>
        <strain evidence="2">P97</strain>
    </source>
</reference>
<dbReference type="RefSeq" id="WP_072505364.1">
    <property type="nucleotide sequence ID" value="NZ_CP016364.1"/>
</dbReference>
<evidence type="ECO:0008006" key="3">
    <source>
        <dbReference type="Google" id="ProtNLM"/>
    </source>
</evidence>
<protein>
    <recommendedName>
        <fullName evidence="3">RNA helicase</fullName>
    </recommendedName>
</protein>
<accession>A0A1L3I7D9</accession>
<evidence type="ECO:0000313" key="1">
    <source>
        <dbReference type="EMBL" id="APG47952.1"/>
    </source>
</evidence>
<evidence type="ECO:0000313" key="2">
    <source>
        <dbReference type="Proteomes" id="UP000183859"/>
    </source>
</evidence>
<proteinExistence type="predicted"/>
<dbReference type="AlphaFoldDB" id="A0A1L3I7D9"/>
<sequence>MSKKAISENGKATSGAEESPRPICGIVMPISDIDGCTSAHWTDVLGVISEAADKAGYEAKLVSQPDDVGVIQQRIVQNLYDCEIVVCDVSAKNANVMFELGLRLAFDKPAIVLKDDKTSYSFDTSPIEHLEYPRDLRYSVIQQFKIDLSKKIVATVKASAAADYTTFLKHFGKFEVAGIETREVSETEFIREEMRETRRTLNSLASYVHEMAMESGANLNRSRGSSPLKDSISGLLLRGEIDSTDVHPGNHALYERLAPNHYERFSSHKRYEQAVDLAARVIMES</sequence>
<dbReference type="EMBL" id="CP016364">
    <property type="protein sequence ID" value="APG47952.1"/>
    <property type="molecule type" value="Genomic_DNA"/>
</dbReference>
<dbReference type="Proteomes" id="UP000183859">
    <property type="component" value="Chromosome"/>
</dbReference>
<dbReference type="OrthoDB" id="5379851at2"/>